<organism evidence="2 3">
    <name type="scientific">Leptospira brenneri</name>
    <dbReference type="NCBI Taxonomy" id="2023182"/>
    <lineage>
        <taxon>Bacteria</taxon>
        <taxon>Pseudomonadati</taxon>
        <taxon>Spirochaetota</taxon>
        <taxon>Spirochaetia</taxon>
        <taxon>Leptospirales</taxon>
        <taxon>Leptospiraceae</taxon>
        <taxon>Leptospira</taxon>
    </lineage>
</organism>
<name>A0A5F1ZC71_9LEPT</name>
<keyword evidence="1" id="KW-0472">Membrane</keyword>
<dbReference type="AlphaFoldDB" id="A0A5F1ZC71"/>
<protein>
    <submittedName>
        <fullName evidence="2">Transporter</fullName>
    </submittedName>
</protein>
<reference evidence="2" key="1">
    <citation type="journal article" date="2019" name="PLoS Negl. Trop. Dis.">
        <title>Revisiting the worldwide diversity of Leptospira species in the environment.</title>
        <authorList>
            <person name="Vincent A.T."/>
            <person name="Schiettekatte O."/>
            <person name="Bourhy P."/>
            <person name="Veyrier F.J."/>
            <person name="Picardeau M."/>
        </authorList>
    </citation>
    <scope>NUCLEOTIDE SEQUENCE [LARGE SCALE GENOMIC DNA]</scope>
    <source>
        <strain evidence="2">201800277</strain>
    </source>
</reference>
<dbReference type="Proteomes" id="UP000297891">
    <property type="component" value="Unassembled WGS sequence"/>
</dbReference>
<dbReference type="Gene3D" id="1.20.1600.10">
    <property type="entry name" value="Outer membrane efflux proteins (OEP)"/>
    <property type="match status" value="1"/>
</dbReference>
<comment type="caution">
    <text evidence="2">The sequence shown here is derived from an EMBL/GenBank/DDBJ whole genome shotgun (WGS) entry which is preliminary data.</text>
</comment>
<keyword evidence="1" id="KW-1133">Transmembrane helix</keyword>
<keyword evidence="3" id="KW-1185">Reference proteome</keyword>
<sequence length="459" mass="53273">MYLKLTYFSNQLYIYILIIVLSVLPQVLVAEDDNKPVESKIRLLLGSHPELLVKFLESREKRHRSEHADVYPDPKIGFAYRSYPYRGDISRDRSRPDTPGMTGNEYSFSQEIPFPGKLDLEKQIIQKDSELDHFNAEWIQNQFIRNYFETILIRSALLREIADLESLGKSITTGTRLESNQYSAGKTNISGTLRILNLKEKIKDRLLLRNTQLSELISKTSYFSLDQSSYLISEEEILKYLSQKENGLTKDYSEMDITNSPYLRYAEVNVEKAEVEAKKEKILHYPETELFISYMQRRKKPFLLDSGPLSYSIMDNPEFSGDLWSAGITLRIPVWSLAKAGELDRSNVIKVNRMQLEKTKQKYFLETELKTSVQAWMGNKERSENFQNSVLPTYKKSISSSTLAYARGDLSLTEIYQFLTESMEVKSSSHEVSLNRWLSLIKILEITNNLLPERNDHEK</sequence>
<dbReference type="RefSeq" id="WP_135676823.1">
    <property type="nucleotide sequence ID" value="NZ_RQFP01000001.1"/>
</dbReference>
<dbReference type="GO" id="GO:0015562">
    <property type="term" value="F:efflux transmembrane transporter activity"/>
    <property type="evidence" value="ECO:0007669"/>
    <property type="project" value="InterPro"/>
</dbReference>
<keyword evidence="1" id="KW-0812">Transmembrane</keyword>
<dbReference type="EMBL" id="RQFP01000001">
    <property type="protein sequence ID" value="TGK96932.1"/>
    <property type="molecule type" value="Genomic_DNA"/>
</dbReference>
<feature type="transmembrane region" description="Helical" evidence="1">
    <location>
        <begin position="12"/>
        <end position="30"/>
    </location>
</feature>
<proteinExistence type="predicted"/>
<dbReference type="OrthoDB" id="345598at2"/>
<evidence type="ECO:0000256" key="1">
    <source>
        <dbReference type="SAM" id="Phobius"/>
    </source>
</evidence>
<evidence type="ECO:0000313" key="3">
    <source>
        <dbReference type="Proteomes" id="UP000297891"/>
    </source>
</evidence>
<dbReference type="SUPFAM" id="SSF56954">
    <property type="entry name" value="Outer membrane efflux proteins (OEP)"/>
    <property type="match status" value="1"/>
</dbReference>
<accession>A0A5F1ZC71</accession>
<gene>
    <name evidence="2" type="ORF">EHQ30_10180</name>
</gene>
<evidence type="ECO:0000313" key="2">
    <source>
        <dbReference type="EMBL" id="TGK96932.1"/>
    </source>
</evidence>